<dbReference type="GO" id="GO:0043565">
    <property type="term" value="F:sequence-specific DNA binding"/>
    <property type="evidence" value="ECO:0007669"/>
    <property type="project" value="TreeGrafter"/>
</dbReference>
<dbReference type="SUPFAM" id="SSF47459">
    <property type="entry name" value="HLH, helix-loop-helix DNA-binding domain"/>
    <property type="match status" value="1"/>
</dbReference>
<keyword evidence="2" id="KW-0805">Transcription regulation</keyword>
<comment type="caution">
    <text evidence="5">The sequence shown here is derived from an EMBL/GenBank/DDBJ whole genome shotgun (WGS) entry which is preliminary data.</text>
</comment>
<evidence type="ECO:0000256" key="1">
    <source>
        <dbReference type="ARBA" id="ARBA00004123"/>
    </source>
</evidence>
<gene>
    <name evidence="5" type="ORF">L1049_009866</name>
</gene>
<proteinExistence type="predicted"/>
<evidence type="ECO:0000313" key="5">
    <source>
        <dbReference type="EMBL" id="KAK9267440.1"/>
    </source>
</evidence>
<dbReference type="InterPro" id="IPR036638">
    <property type="entry name" value="HLH_DNA-bd_sf"/>
</dbReference>
<dbReference type="GO" id="GO:0003700">
    <property type="term" value="F:DNA-binding transcription factor activity"/>
    <property type="evidence" value="ECO:0007669"/>
    <property type="project" value="TreeGrafter"/>
</dbReference>
<dbReference type="GO" id="GO:0005634">
    <property type="term" value="C:nucleus"/>
    <property type="evidence" value="ECO:0007669"/>
    <property type="project" value="UniProtKB-SubCell"/>
</dbReference>
<keyword evidence="6" id="KW-1185">Reference proteome</keyword>
<accession>A0AAP0N970</accession>
<comment type="subcellular location">
    <subcellularLocation>
        <location evidence="1">Nucleus</location>
    </subcellularLocation>
</comment>
<dbReference type="Gene3D" id="4.10.280.10">
    <property type="entry name" value="Helix-loop-helix DNA-binding domain"/>
    <property type="match status" value="1"/>
</dbReference>
<dbReference type="EMBL" id="JBBPBK010000016">
    <property type="protein sequence ID" value="KAK9267440.1"/>
    <property type="molecule type" value="Genomic_DNA"/>
</dbReference>
<name>A0AAP0N970_LIQFO</name>
<dbReference type="InterPro" id="IPR051358">
    <property type="entry name" value="TF_AMS/ICE1/BHLH6-like"/>
</dbReference>
<dbReference type="AlphaFoldDB" id="A0AAP0N970"/>
<evidence type="ECO:0000313" key="6">
    <source>
        <dbReference type="Proteomes" id="UP001415857"/>
    </source>
</evidence>
<reference evidence="5 6" key="1">
    <citation type="journal article" date="2024" name="Plant J.">
        <title>Genome sequences and population genomics reveal climatic adaptation and genomic divergence between two closely related sweetgum species.</title>
        <authorList>
            <person name="Xu W.Q."/>
            <person name="Ren C.Q."/>
            <person name="Zhang X.Y."/>
            <person name="Comes H.P."/>
            <person name="Liu X.H."/>
            <person name="Li Y.G."/>
            <person name="Kettle C.J."/>
            <person name="Jalonen R."/>
            <person name="Gaisberger H."/>
            <person name="Ma Y.Z."/>
            <person name="Qiu Y.X."/>
        </authorList>
    </citation>
    <scope>NUCLEOTIDE SEQUENCE [LARGE SCALE GENOMIC DNA]</scope>
    <source>
        <strain evidence="5">Hangzhou</strain>
    </source>
</reference>
<keyword evidence="4" id="KW-0539">Nucleus</keyword>
<sequence length="154" mass="17090">MDSPYPSSKPLKPKMNKATVIGDAIQYIMELQKHVKDLSDQLFELEASSEEEAKPKGDEIDAAIEMKKCGIQADVQVTNFGGEKLWIKIVFEKKRGGFTKLLQTMSFLGFEFTDTSVSTSKGAIHVTSYVEGIFGQTLTAARARELLLEIIRGI</sequence>
<protein>
    <submittedName>
        <fullName evidence="5">Uncharacterized protein</fullName>
    </submittedName>
</protein>
<dbReference type="Proteomes" id="UP001415857">
    <property type="component" value="Unassembled WGS sequence"/>
</dbReference>
<dbReference type="GO" id="GO:0046983">
    <property type="term" value="F:protein dimerization activity"/>
    <property type="evidence" value="ECO:0007669"/>
    <property type="project" value="InterPro"/>
</dbReference>
<dbReference type="PANTHER" id="PTHR31945:SF20">
    <property type="entry name" value="TRANSCRIPTION FACTOR DYT1"/>
    <property type="match status" value="1"/>
</dbReference>
<organism evidence="5 6">
    <name type="scientific">Liquidambar formosana</name>
    <name type="common">Formosan gum</name>
    <dbReference type="NCBI Taxonomy" id="63359"/>
    <lineage>
        <taxon>Eukaryota</taxon>
        <taxon>Viridiplantae</taxon>
        <taxon>Streptophyta</taxon>
        <taxon>Embryophyta</taxon>
        <taxon>Tracheophyta</taxon>
        <taxon>Spermatophyta</taxon>
        <taxon>Magnoliopsida</taxon>
        <taxon>eudicotyledons</taxon>
        <taxon>Gunneridae</taxon>
        <taxon>Pentapetalae</taxon>
        <taxon>Saxifragales</taxon>
        <taxon>Altingiaceae</taxon>
        <taxon>Liquidambar</taxon>
    </lineage>
</organism>
<evidence type="ECO:0000256" key="2">
    <source>
        <dbReference type="ARBA" id="ARBA00023015"/>
    </source>
</evidence>
<keyword evidence="3" id="KW-0804">Transcription</keyword>
<evidence type="ECO:0000256" key="4">
    <source>
        <dbReference type="ARBA" id="ARBA00023242"/>
    </source>
</evidence>
<evidence type="ECO:0000256" key="3">
    <source>
        <dbReference type="ARBA" id="ARBA00023163"/>
    </source>
</evidence>
<dbReference type="PANTHER" id="PTHR31945">
    <property type="entry name" value="TRANSCRIPTION FACTOR SCREAM2-RELATED"/>
    <property type="match status" value="1"/>
</dbReference>